<dbReference type="GO" id="GO:0006886">
    <property type="term" value="P:intracellular protein transport"/>
    <property type="evidence" value="ECO:0007669"/>
    <property type="project" value="InterPro"/>
</dbReference>
<evidence type="ECO:0000256" key="6">
    <source>
        <dbReference type="SAM" id="Phobius"/>
    </source>
</evidence>
<dbReference type="InterPro" id="IPR000727">
    <property type="entry name" value="T_SNARE_dom"/>
</dbReference>
<gene>
    <name evidence="8" type="ORF">BgAZ_107130</name>
</gene>
<organism evidence="8 9">
    <name type="scientific">Babesia gibsoni</name>
    <dbReference type="NCBI Taxonomy" id="33632"/>
    <lineage>
        <taxon>Eukaryota</taxon>
        <taxon>Sar</taxon>
        <taxon>Alveolata</taxon>
        <taxon>Apicomplexa</taxon>
        <taxon>Aconoidasida</taxon>
        <taxon>Piroplasmida</taxon>
        <taxon>Babesiidae</taxon>
        <taxon>Babesia</taxon>
    </lineage>
</organism>
<name>A0AAD8UUJ7_BABGI</name>
<dbReference type="GO" id="GO:0006906">
    <property type="term" value="P:vesicle fusion"/>
    <property type="evidence" value="ECO:0007669"/>
    <property type="project" value="TreeGrafter"/>
</dbReference>
<dbReference type="GO" id="GO:0048278">
    <property type="term" value="P:vesicle docking"/>
    <property type="evidence" value="ECO:0007669"/>
    <property type="project" value="TreeGrafter"/>
</dbReference>
<dbReference type="PROSITE" id="PS50192">
    <property type="entry name" value="T_SNARE"/>
    <property type="match status" value="1"/>
</dbReference>
<dbReference type="GO" id="GO:0031201">
    <property type="term" value="C:SNARE complex"/>
    <property type="evidence" value="ECO:0007669"/>
    <property type="project" value="TreeGrafter"/>
</dbReference>
<dbReference type="Gene3D" id="1.20.5.110">
    <property type="match status" value="1"/>
</dbReference>
<comment type="subcellular location">
    <subcellularLocation>
        <location evidence="1">Membrane</location>
        <topology evidence="1">Single-pass type IV membrane protein</topology>
    </subcellularLocation>
</comment>
<evidence type="ECO:0000313" key="8">
    <source>
        <dbReference type="EMBL" id="KAK1444807.1"/>
    </source>
</evidence>
<dbReference type="SUPFAM" id="SSF47661">
    <property type="entry name" value="t-snare proteins"/>
    <property type="match status" value="1"/>
</dbReference>
<dbReference type="InterPro" id="IPR010989">
    <property type="entry name" value="SNARE"/>
</dbReference>
<dbReference type="PANTHER" id="PTHR19957:SF307">
    <property type="entry name" value="PROTEIN SSO1-RELATED"/>
    <property type="match status" value="1"/>
</dbReference>
<dbReference type="PROSITE" id="PS00914">
    <property type="entry name" value="SYNTAXIN"/>
    <property type="match status" value="1"/>
</dbReference>
<dbReference type="InterPro" id="IPR006012">
    <property type="entry name" value="Syntaxin/epimorphin_CS"/>
</dbReference>
<dbReference type="AlphaFoldDB" id="A0AAD8UUJ7"/>
<dbReference type="InterPro" id="IPR045242">
    <property type="entry name" value="Syntaxin"/>
</dbReference>
<keyword evidence="3 6" id="KW-0812">Transmembrane</keyword>
<dbReference type="CDD" id="cd15848">
    <property type="entry name" value="SNARE_syntaxin1-like"/>
    <property type="match status" value="1"/>
</dbReference>
<evidence type="ECO:0000313" key="9">
    <source>
        <dbReference type="Proteomes" id="UP001230268"/>
    </source>
</evidence>
<keyword evidence="5 6" id="KW-0472">Membrane</keyword>
<dbReference type="Pfam" id="PF00804">
    <property type="entry name" value="Syntaxin"/>
    <property type="match status" value="1"/>
</dbReference>
<feature type="domain" description="T-SNARE coiled-coil homology" evidence="7">
    <location>
        <begin position="218"/>
        <end position="280"/>
    </location>
</feature>
<dbReference type="GO" id="GO:0000149">
    <property type="term" value="F:SNARE binding"/>
    <property type="evidence" value="ECO:0007669"/>
    <property type="project" value="TreeGrafter"/>
</dbReference>
<comment type="caution">
    <text evidence="8">The sequence shown here is derived from an EMBL/GenBank/DDBJ whole genome shotgun (WGS) entry which is preliminary data.</text>
</comment>
<evidence type="ECO:0000256" key="4">
    <source>
        <dbReference type="ARBA" id="ARBA00022989"/>
    </source>
</evidence>
<dbReference type="GO" id="GO:0006887">
    <property type="term" value="P:exocytosis"/>
    <property type="evidence" value="ECO:0007669"/>
    <property type="project" value="TreeGrafter"/>
</dbReference>
<evidence type="ECO:0000256" key="2">
    <source>
        <dbReference type="ARBA" id="ARBA00009063"/>
    </source>
</evidence>
<evidence type="ECO:0000259" key="7">
    <source>
        <dbReference type="PROSITE" id="PS50192"/>
    </source>
</evidence>
<dbReference type="PANTHER" id="PTHR19957">
    <property type="entry name" value="SYNTAXIN"/>
    <property type="match status" value="1"/>
</dbReference>
<sequence length="314" mass="35271">MYNRTYQLQSLAEGLKASNKYKKDCIIVFDDSDVRLPLKQNSRTESTYGDFGRDFTLYMTDVGTLRSLIAKIDEGANDINSLLYESASAVTNEQNSAISTKLNELIAKTNSICTQCKASASAIEKRKNNGSPTEARMRENAYNVSLKHFQAAIVRYQESQVNFKKAIKERTVRQIQLIYPDVRQDELNRMLLPGRSHSVLEFAARSSILGNSSLTDAVNSIQSKYNDVLALEESVEELHQMMIELAAVVAYQGDLIDQVENNAMKAVEYTEKAAHELVLAHRNKKRRNKMIMYITMGLTVGGIVVIVPLVMKLS</sequence>
<evidence type="ECO:0000256" key="3">
    <source>
        <dbReference type="ARBA" id="ARBA00022692"/>
    </source>
</evidence>
<feature type="transmembrane region" description="Helical" evidence="6">
    <location>
        <begin position="291"/>
        <end position="311"/>
    </location>
</feature>
<accession>A0AAD8UUJ7</accession>
<keyword evidence="4 6" id="KW-1133">Transmembrane helix</keyword>
<dbReference type="GO" id="GO:0005886">
    <property type="term" value="C:plasma membrane"/>
    <property type="evidence" value="ECO:0007669"/>
    <property type="project" value="TreeGrafter"/>
</dbReference>
<proteinExistence type="inferred from homology"/>
<comment type="similarity">
    <text evidence="2">Belongs to the syntaxin family.</text>
</comment>
<dbReference type="SMART" id="SM00397">
    <property type="entry name" value="t_SNARE"/>
    <property type="match status" value="1"/>
</dbReference>
<evidence type="ECO:0000256" key="1">
    <source>
        <dbReference type="ARBA" id="ARBA00004211"/>
    </source>
</evidence>
<dbReference type="EMBL" id="JAVEPI010000001">
    <property type="protein sequence ID" value="KAK1444807.1"/>
    <property type="molecule type" value="Genomic_DNA"/>
</dbReference>
<dbReference type="GO" id="GO:0005484">
    <property type="term" value="F:SNAP receptor activity"/>
    <property type="evidence" value="ECO:0007669"/>
    <property type="project" value="InterPro"/>
</dbReference>
<protein>
    <submittedName>
        <fullName evidence="8">T-snare proteins like protein</fullName>
    </submittedName>
</protein>
<dbReference type="Proteomes" id="UP001230268">
    <property type="component" value="Unassembled WGS sequence"/>
</dbReference>
<dbReference type="Gene3D" id="1.20.58.70">
    <property type="match status" value="1"/>
</dbReference>
<dbReference type="InterPro" id="IPR006011">
    <property type="entry name" value="Syntaxin_N"/>
</dbReference>
<keyword evidence="9" id="KW-1185">Reference proteome</keyword>
<dbReference type="GO" id="GO:0012505">
    <property type="term" value="C:endomembrane system"/>
    <property type="evidence" value="ECO:0007669"/>
    <property type="project" value="TreeGrafter"/>
</dbReference>
<reference evidence="8" key="1">
    <citation type="submission" date="2023-08" db="EMBL/GenBank/DDBJ databases">
        <title>Draft sequence of the Babesia gibsoni genome.</title>
        <authorList>
            <person name="Yamagishi J.Y."/>
            <person name="Xuan X.X."/>
        </authorList>
    </citation>
    <scope>NUCLEOTIDE SEQUENCE</scope>
    <source>
        <strain evidence="8">Azabu</strain>
    </source>
</reference>
<evidence type="ECO:0000256" key="5">
    <source>
        <dbReference type="ARBA" id="ARBA00023136"/>
    </source>
</evidence>